<dbReference type="Pfam" id="PF13240">
    <property type="entry name" value="Zn_Ribbon_1"/>
    <property type="match status" value="1"/>
</dbReference>
<feature type="compositionally biased region" description="Pro residues" evidence="1">
    <location>
        <begin position="560"/>
        <end position="572"/>
    </location>
</feature>
<dbReference type="PANTHER" id="PTHR24216:SF65">
    <property type="entry name" value="PAXILLIN-LIKE PROTEIN 1"/>
    <property type="match status" value="1"/>
</dbReference>
<feature type="domain" description="Zinc-ribbon" evidence="3">
    <location>
        <begin position="4"/>
        <end position="24"/>
    </location>
</feature>
<feature type="transmembrane region" description="Helical" evidence="2">
    <location>
        <begin position="211"/>
        <end position="230"/>
    </location>
</feature>
<feature type="compositionally biased region" description="Low complexity" evidence="1">
    <location>
        <begin position="539"/>
        <end position="559"/>
    </location>
</feature>
<accession>A0ABY6PS53</accession>
<feature type="transmembrane region" description="Helical" evidence="2">
    <location>
        <begin position="242"/>
        <end position="262"/>
    </location>
</feature>
<dbReference type="RefSeq" id="WP_265542279.1">
    <property type="nucleotide sequence ID" value="NZ_CP098740.1"/>
</dbReference>
<dbReference type="InterPro" id="IPR026870">
    <property type="entry name" value="Zinc_ribbon_dom"/>
</dbReference>
<keyword evidence="2" id="KW-0812">Transmembrane</keyword>
<evidence type="ECO:0000313" key="5">
    <source>
        <dbReference type="Proteomes" id="UP001164963"/>
    </source>
</evidence>
<dbReference type="Gene3D" id="3.40.1000.10">
    <property type="entry name" value="Mog1/PsbP, alpha/beta/alpha sandwich"/>
    <property type="match status" value="1"/>
</dbReference>
<feature type="compositionally biased region" description="Pro residues" evidence="1">
    <location>
        <begin position="30"/>
        <end position="51"/>
    </location>
</feature>
<feature type="transmembrane region" description="Helical" evidence="2">
    <location>
        <begin position="372"/>
        <end position="393"/>
    </location>
</feature>
<feature type="compositionally biased region" description="Pro residues" evidence="1">
    <location>
        <begin position="482"/>
        <end position="534"/>
    </location>
</feature>
<feature type="transmembrane region" description="Helical" evidence="2">
    <location>
        <begin position="444"/>
        <end position="467"/>
    </location>
</feature>
<feature type="region of interest" description="Disordered" evidence="1">
    <location>
        <begin position="603"/>
        <end position="647"/>
    </location>
</feature>
<protein>
    <submittedName>
        <fullName evidence="4">Zinc-ribbon domain-containing protein</fullName>
    </submittedName>
</protein>
<evidence type="ECO:0000313" key="4">
    <source>
        <dbReference type="EMBL" id="UZK54971.1"/>
    </source>
</evidence>
<evidence type="ECO:0000256" key="1">
    <source>
        <dbReference type="SAM" id="MobiDB-lite"/>
    </source>
</evidence>
<keyword evidence="2" id="KW-1133">Transmembrane helix</keyword>
<feature type="transmembrane region" description="Helical" evidence="2">
    <location>
        <begin position="95"/>
        <end position="112"/>
    </location>
</feature>
<evidence type="ECO:0000256" key="2">
    <source>
        <dbReference type="SAM" id="Phobius"/>
    </source>
</evidence>
<dbReference type="PANTHER" id="PTHR24216">
    <property type="entry name" value="PAXILLIN-RELATED"/>
    <property type="match status" value="1"/>
</dbReference>
<feature type="compositionally biased region" description="Basic and acidic residues" evidence="1">
    <location>
        <begin position="604"/>
        <end position="624"/>
    </location>
</feature>
<feature type="region of interest" description="Disordered" evidence="1">
    <location>
        <begin position="26"/>
        <end position="51"/>
    </location>
</feature>
<feature type="transmembrane region" description="Helical" evidence="2">
    <location>
        <begin position="180"/>
        <end position="199"/>
    </location>
</feature>
<keyword evidence="2" id="KW-0472">Membrane</keyword>
<keyword evidence="5" id="KW-1185">Reference proteome</keyword>
<gene>
    <name evidence="4" type="ORF">NEH16_13235</name>
</gene>
<feature type="region of interest" description="Disordered" evidence="1">
    <location>
        <begin position="474"/>
        <end position="572"/>
    </location>
</feature>
<reference evidence="4" key="1">
    <citation type="journal article" date="2022" name="Front. Microbiol.">
        <title>Mirubactin C rescues the lethal effect of cell wall biosynthesis mutations in Bacillus subtilis.</title>
        <authorList>
            <person name="Kepplinger B."/>
            <person name="Wen X."/>
            <person name="Tyler A.R."/>
            <person name="Kim B.Y."/>
            <person name="Brown J."/>
            <person name="Banks P."/>
            <person name="Dashti Y."/>
            <person name="Mackenzie E.S."/>
            <person name="Wills C."/>
            <person name="Kawai Y."/>
            <person name="Waldron K.J."/>
            <person name="Allenby N.E.E."/>
            <person name="Wu L.J."/>
            <person name="Hall M.J."/>
            <person name="Errington J."/>
        </authorList>
    </citation>
    <scope>NUCLEOTIDE SEQUENCE</scope>
    <source>
        <strain evidence="4">MDA8-470</strain>
    </source>
</reference>
<name>A0ABY6PS53_9ACTN</name>
<proteinExistence type="predicted"/>
<dbReference type="Proteomes" id="UP001164963">
    <property type="component" value="Chromosome"/>
</dbReference>
<dbReference type="EMBL" id="CP098740">
    <property type="protein sequence ID" value="UZK54971.1"/>
    <property type="molecule type" value="Genomic_DNA"/>
</dbReference>
<feature type="transmembrane region" description="Helical" evidence="2">
    <location>
        <begin position="405"/>
        <end position="424"/>
    </location>
</feature>
<feature type="transmembrane region" description="Helical" evidence="2">
    <location>
        <begin position="283"/>
        <end position="306"/>
    </location>
</feature>
<feature type="transmembrane region" description="Helical" evidence="2">
    <location>
        <begin position="579"/>
        <end position="604"/>
    </location>
</feature>
<organism evidence="4 5">
    <name type="scientific">Streptomyces drozdowiczii</name>
    <dbReference type="NCBI Taxonomy" id="202862"/>
    <lineage>
        <taxon>Bacteria</taxon>
        <taxon>Bacillati</taxon>
        <taxon>Actinomycetota</taxon>
        <taxon>Actinomycetes</taxon>
        <taxon>Kitasatosporales</taxon>
        <taxon>Streptomycetaceae</taxon>
        <taxon>Streptomyces</taxon>
    </lineage>
</organism>
<evidence type="ECO:0000259" key="3">
    <source>
        <dbReference type="Pfam" id="PF13240"/>
    </source>
</evidence>
<sequence length="800" mass="81628">MPSYCPFCGTQAPDEARFCMKCGRERPAAPAAPPQPAAPPPPSGAPAVEPPAVPAYMTRPAAPPPGYAPVPAGPSPAGVFFGRVMRGDWAGSLKAAVWPTGLIVGLAVALAIPDYGQGDDVVVGWSDRLRIALAMLLQAFGGGFEVRAVVPGGGGGYGGASPYGDTYGDFDPGGQTQTTLSLIPLTVTVLWIGALVLGARGVRRQGGGLDAAVRTSVVATAAVLVLGLYAQPEVQGYSLHSSPVLAALGALALALVTTCAVLQRDVAAAWLAQRPGAQSFVRAAGTAVRALGAVLLLCGLIGYITYATLDDVNGTALLMALPLLPNIALMVLSVSWGGSVEYDARGQADIIGSGMNHGSFGLGELSDAANDWALVGALAAGLVCALIVGLLAGRRSADRREQVTAGGLFLLGFLALAAMSGLSAEFSGDVAGIGGSGTLDVSPSVADALLFGLLWVGGAILVAPYLARMAGGGGPGGGSPAYPAPPSPYGPPPHQGPHIPEPYTPAPGPYTPAPGQTPAPGPYAPKPDPGPHTPPAQSTAAGTGAPEAAAEPPTATLPAPYTPAPAPAQPPAPRRRRAVLVWGATLAAALIFGGGATAGTLALLDRHDDGPGTSEDAKGEKSDRATPAQDRTSEAPSPEASATTDPAELVFPDGYSVVADTAGFSLALPDDWERQGEQNHQVTYAVSASDTALLKVGVIADAPYTSYENFKALEKTASANQRNYQQIQLSANTFQGRPGARWEYTYEDKSGETVHAIDQSYIAEDGTEYAIYVTERDVDWVGAREVFDTALSTWMLNDVD</sequence>